<reference evidence="8 9" key="2">
    <citation type="journal article" date="2015" name="PLoS ONE">
        <title>Whole-Genome Optical Mapping and Finished Genome Sequence of Sphingobacterium deserti sp. nov., a New Species Isolated from the Western Desert of China.</title>
        <authorList>
            <person name="Teng C."/>
            <person name="Zhou Z."/>
            <person name="Molnar I."/>
            <person name="Li X."/>
            <person name="Tang R."/>
            <person name="Chen M."/>
            <person name="Wang L."/>
            <person name="Su S."/>
            <person name="Zhang W."/>
            <person name="Lin M."/>
        </authorList>
    </citation>
    <scope>NUCLEOTIDE SEQUENCE [LARGE SCALE GENOMIC DNA]</scope>
    <source>
        <strain evidence="9">ACCC05744</strain>
    </source>
</reference>
<evidence type="ECO:0000259" key="7">
    <source>
        <dbReference type="Pfam" id="PF01048"/>
    </source>
</evidence>
<name>A0A0B8T7H5_9SPHI</name>
<evidence type="ECO:0000313" key="8">
    <source>
        <dbReference type="EMBL" id="KGE14434.1"/>
    </source>
</evidence>
<dbReference type="PATRIC" id="fig|1229276.3.peg.1915"/>
<dbReference type="PANTHER" id="PTHR11904:SF9">
    <property type="entry name" value="PURINE NUCLEOSIDE PHOSPHORYLASE-RELATED"/>
    <property type="match status" value="1"/>
</dbReference>
<dbReference type="CDD" id="cd09009">
    <property type="entry name" value="PNP-EcPNPII_like"/>
    <property type="match status" value="1"/>
</dbReference>
<comment type="caution">
    <text evidence="8">The sequence shown here is derived from an EMBL/GenBank/DDBJ whole genome shotgun (WGS) entry which is preliminary data.</text>
</comment>
<dbReference type="Gene3D" id="3.40.50.1580">
    <property type="entry name" value="Nucleoside phosphorylase domain"/>
    <property type="match status" value="1"/>
</dbReference>
<dbReference type="SUPFAM" id="SSF53167">
    <property type="entry name" value="Purine and uridine phosphorylases"/>
    <property type="match status" value="1"/>
</dbReference>
<proteinExistence type="inferred from homology"/>
<comment type="subunit">
    <text evidence="3">Homotrimer.</text>
</comment>
<dbReference type="GO" id="GO:0009116">
    <property type="term" value="P:nucleoside metabolic process"/>
    <property type="evidence" value="ECO:0007669"/>
    <property type="project" value="InterPro"/>
</dbReference>
<sequence length="271" mass="30137">MYHLIIEAVTAIRRKIGDFNPEFGIILGTGLGKLVDEIDVDYQLMYSNVPNFPISTVEFHTGKLIFGKLNGRNVVAMQGRLHYYEGYNMQEITFPVRVMKALGIQKLFVSNASGSLNPSILKGDIGIIDDHINLLPDNPLRGPNDEDFGPRFPDMSQPYNQEMIHHALDIADKLKIRAHKVVYVSAPGPNLETRAEYRYMRIIGGDIVGMSTVPEVIVANHMGIPVFAISVITDEGFHSDLKPVSLKEIIEVAAAAEPKMTKILKELIALQ</sequence>
<reference evidence="9" key="1">
    <citation type="submission" date="2014-04" db="EMBL/GenBank/DDBJ databases">
        <title>Whole-Genome optical mapping and complete genome sequence of Sphingobacterium deserti sp. nov., a new spaces isolated from desert in the west of China.</title>
        <authorList>
            <person name="Teng C."/>
            <person name="Zhou Z."/>
            <person name="Li X."/>
            <person name="Chen M."/>
            <person name="Lin M."/>
            <person name="Wang L."/>
            <person name="Su S."/>
            <person name="Zhang C."/>
            <person name="Zhang W."/>
        </authorList>
    </citation>
    <scope>NUCLEOTIDE SEQUENCE [LARGE SCALE GENOMIC DNA]</scope>
    <source>
        <strain evidence="9">ACCC05744</strain>
    </source>
</reference>
<feature type="domain" description="Nucleoside phosphorylase" evidence="7">
    <location>
        <begin position="23"/>
        <end position="269"/>
    </location>
</feature>
<keyword evidence="5 6" id="KW-0808">Transferase</keyword>
<keyword evidence="4 6" id="KW-0328">Glycosyltransferase</keyword>
<dbReference type="InterPro" id="IPR000845">
    <property type="entry name" value="Nucleoside_phosphorylase_d"/>
</dbReference>
<dbReference type="EMBL" id="JJMU01000026">
    <property type="protein sequence ID" value="KGE14434.1"/>
    <property type="molecule type" value="Genomic_DNA"/>
</dbReference>
<dbReference type="PIRSF" id="PIRSF000477">
    <property type="entry name" value="PurNPase"/>
    <property type="match status" value="1"/>
</dbReference>
<dbReference type="AlphaFoldDB" id="A0A0B8T7H5"/>
<dbReference type="NCBIfam" id="TIGR01700">
    <property type="entry name" value="PNPH"/>
    <property type="match status" value="1"/>
</dbReference>
<dbReference type="OrthoDB" id="1523230at2"/>
<dbReference type="eggNOG" id="COG0005">
    <property type="taxonomic scope" value="Bacteria"/>
</dbReference>
<evidence type="ECO:0000256" key="3">
    <source>
        <dbReference type="ARBA" id="ARBA00011233"/>
    </source>
</evidence>
<comment type="similarity">
    <text evidence="2 6">Belongs to the PNP/MTAP phosphorylase family.</text>
</comment>
<dbReference type="NCBIfam" id="TIGR01697">
    <property type="entry name" value="PNPH-PUNA-XAPA"/>
    <property type="match status" value="1"/>
</dbReference>
<dbReference type="InterPro" id="IPR035994">
    <property type="entry name" value="Nucleoside_phosphorylase_sf"/>
</dbReference>
<dbReference type="PANTHER" id="PTHR11904">
    <property type="entry name" value="METHYLTHIOADENOSINE/PURINE NUCLEOSIDE PHOSPHORYLASE"/>
    <property type="match status" value="1"/>
</dbReference>
<dbReference type="Proteomes" id="UP000031802">
    <property type="component" value="Unassembled WGS sequence"/>
</dbReference>
<evidence type="ECO:0000256" key="5">
    <source>
        <dbReference type="ARBA" id="ARBA00022679"/>
    </source>
</evidence>
<dbReference type="InterPro" id="IPR011268">
    <property type="entry name" value="Purine_phosphorylase"/>
</dbReference>
<accession>A0A0B8T7H5</accession>
<evidence type="ECO:0000256" key="6">
    <source>
        <dbReference type="PIRNR" id="PIRNR000477"/>
    </source>
</evidence>
<dbReference type="GO" id="GO:0005737">
    <property type="term" value="C:cytoplasm"/>
    <property type="evidence" value="ECO:0007669"/>
    <property type="project" value="TreeGrafter"/>
</dbReference>
<protein>
    <recommendedName>
        <fullName evidence="6">Purine nucleoside phosphorylase</fullName>
        <ecNumber evidence="6">2.4.2.1</ecNumber>
    </recommendedName>
    <alternativeName>
        <fullName evidence="6">Inosine-guanosine phosphorylase</fullName>
    </alternativeName>
</protein>
<evidence type="ECO:0000256" key="2">
    <source>
        <dbReference type="ARBA" id="ARBA00006751"/>
    </source>
</evidence>
<dbReference type="RefSeq" id="WP_037497943.1">
    <property type="nucleotide sequence ID" value="NZ_JJMU01000026.1"/>
</dbReference>
<dbReference type="PROSITE" id="PS01240">
    <property type="entry name" value="PNP_MTAP_2"/>
    <property type="match status" value="1"/>
</dbReference>
<comment type="function">
    <text evidence="6">The purine nucleoside phosphorylases catalyze the phosphorolytic breakdown of the N-glycosidic bond in the beta-(deoxy)ribonucleoside molecules, with the formation of the corresponding free purine bases and pentose-1-phosphate.</text>
</comment>
<dbReference type="NCBIfam" id="NF006054">
    <property type="entry name" value="PRK08202.1"/>
    <property type="match status" value="1"/>
</dbReference>
<dbReference type="InterPro" id="IPR011270">
    <property type="entry name" value="Pur_Nuc_Pase_Ino/Guo-sp"/>
</dbReference>
<evidence type="ECO:0000313" key="9">
    <source>
        <dbReference type="Proteomes" id="UP000031802"/>
    </source>
</evidence>
<evidence type="ECO:0000256" key="4">
    <source>
        <dbReference type="ARBA" id="ARBA00022676"/>
    </source>
</evidence>
<dbReference type="Pfam" id="PF01048">
    <property type="entry name" value="PNP_UDP_1"/>
    <property type="match status" value="1"/>
</dbReference>
<dbReference type="GO" id="GO:0004731">
    <property type="term" value="F:purine-nucleoside phosphorylase activity"/>
    <property type="evidence" value="ECO:0007669"/>
    <property type="project" value="UniProtKB-EC"/>
</dbReference>
<dbReference type="STRING" id="1229276.DI53_1861"/>
<gene>
    <name evidence="8" type="ORF">DI53_1861</name>
</gene>
<dbReference type="UniPathway" id="UPA00606"/>
<keyword evidence="9" id="KW-1185">Reference proteome</keyword>
<comment type="pathway">
    <text evidence="1 6">Purine metabolism; purine nucleoside salvage.</text>
</comment>
<evidence type="ECO:0000256" key="1">
    <source>
        <dbReference type="ARBA" id="ARBA00005058"/>
    </source>
</evidence>
<dbReference type="EC" id="2.4.2.1" evidence="6"/>
<dbReference type="InterPro" id="IPR018099">
    <property type="entry name" value="Purine_phosphorylase-2_CS"/>
</dbReference>
<organism evidence="8 9">
    <name type="scientific">Sphingobacterium deserti</name>
    <dbReference type="NCBI Taxonomy" id="1229276"/>
    <lineage>
        <taxon>Bacteria</taxon>
        <taxon>Pseudomonadati</taxon>
        <taxon>Bacteroidota</taxon>
        <taxon>Sphingobacteriia</taxon>
        <taxon>Sphingobacteriales</taxon>
        <taxon>Sphingobacteriaceae</taxon>
        <taxon>Sphingobacterium</taxon>
    </lineage>
</organism>